<feature type="region of interest" description="Disordered" evidence="5">
    <location>
        <begin position="1724"/>
        <end position="1759"/>
    </location>
</feature>
<keyword evidence="3 7" id="KW-0378">Hydrolase</keyword>
<organism evidence="7 8">
    <name type="scientific">Streptomyces humicola</name>
    <dbReference type="NCBI Taxonomy" id="2953240"/>
    <lineage>
        <taxon>Bacteria</taxon>
        <taxon>Bacillati</taxon>
        <taxon>Actinomycetota</taxon>
        <taxon>Actinomycetes</taxon>
        <taxon>Kitasatosporales</taxon>
        <taxon>Streptomycetaceae</taxon>
        <taxon>Streptomyces</taxon>
    </lineage>
</organism>
<dbReference type="RefSeq" id="WP_255922165.1">
    <property type="nucleotide sequence ID" value="NZ_JANFNG010000019.1"/>
</dbReference>
<gene>
    <name evidence="7" type="ORF">NGB36_22235</name>
</gene>
<accession>A0ABT1PZZ9</accession>
<feature type="domain" description="Glycoside hydrolase family 38 central" evidence="6">
    <location>
        <begin position="645"/>
        <end position="714"/>
    </location>
</feature>
<evidence type="ECO:0000256" key="4">
    <source>
        <dbReference type="ARBA" id="ARBA00023295"/>
    </source>
</evidence>
<dbReference type="Pfam" id="PF01074">
    <property type="entry name" value="Glyco_hydro_38N"/>
    <property type="match status" value="1"/>
</dbReference>
<protein>
    <submittedName>
        <fullName evidence="7">Glycosyl hydrolase-related protein</fullName>
    </submittedName>
</protein>
<dbReference type="InterPro" id="IPR027291">
    <property type="entry name" value="Glyco_hydro_38_N_sf"/>
</dbReference>
<evidence type="ECO:0000256" key="5">
    <source>
        <dbReference type="SAM" id="MobiDB-lite"/>
    </source>
</evidence>
<dbReference type="SUPFAM" id="SSF88688">
    <property type="entry name" value="Families 57/38 glycoside transferase middle domain"/>
    <property type="match status" value="1"/>
</dbReference>
<dbReference type="GO" id="GO:0016787">
    <property type="term" value="F:hydrolase activity"/>
    <property type="evidence" value="ECO:0007669"/>
    <property type="project" value="UniProtKB-KW"/>
</dbReference>
<comment type="similarity">
    <text evidence="1">Belongs to the glycosyl hydrolase 38 family.</text>
</comment>
<keyword evidence="8" id="KW-1185">Reference proteome</keyword>
<dbReference type="SMART" id="SM00872">
    <property type="entry name" value="Alpha-mann_mid"/>
    <property type="match status" value="1"/>
</dbReference>
<dbReference type="Pfam" id="PF07748">
    <property type="entry name" value="Glyco_hydro_38C"/>
    <property type="match status" value="1"/>
</dbReference>
<dbReference type="Proteomes" id="UP001057702">
    <property type="component" value="Unassembled WGS sequence"/>
</dbReference>
<dbReference type="SUPFAM" id="SSF74650">
    <property type="entry name" value="Galactose mutarotase-like"/>
    <property type="match status" value="2"/>
</dbReference>
<evidence type="ECO:0000256" key="2">
    <source>
        <dbReference type="ARBA" id="ARBA00022723"/>
    </source>
</evidence>
<name>A0ABT1PZZ9_9ACTN</name>
<feature type="compositionally biased region" description="Basic and acidic residues" evidence="5">
    <location>
        <begin position="1746"/>
        <end position="1759"/>
    </location>
</feature>
<dbReference type="InterPro" id="IPR013780">
    <property type="entry name" value="Glyco_hydro_b"/>
</dbReference>
<dbReference type="Pfam" id="PF17677">
    <property type="entry name" value="Glyco_hydro38C2"/>
    <property type="match status" value="1"/>
</dbReference>
<dbReference type="InterPro" id="IPR037094">
    <property type="entry name" value="Glyco_hydro_38_cen_sf"/>
</dbReference>
<keyword evidence="2" id="KW-0479">Metal-binding</keyword>
<dbReference type="InterPro" id="IPR006311">
    <property type="entry name" value="TAT_signal"/>
</dbReference>
<dbReference type="Gene3D" id="1.20.1270.50">
    <property type="entry name" value="Glycoside hydrolase family 38, central domain"/>
    <property type="match status" value="1"/>
</dbReference>
<dbReference type="Gene3D" id="3.20.110.10">
    <property type="entry name" value="Glycoside hydrolase 38, N terminal domain"/>
    <property type="match status" value="1"/>
</dbReference>
<comment type="caution">
    <text evidence="7">The sequence shown here is derived from an EMBL/GenBank/DDBJ whole genome shotgun (WGS) entry which is preliminary data.</text>
</comment>
<dbReference type="InterPro" id="IPR015341">
    <property type="entry name" value="Glyco_hydro_38_cen"/>
</dbReference>
<dbReference type="InterPro" id="IPR028995">
    <property type="entry name" value="Glyco_hydro_57/38_cen_sf"/>
</dbReference>
<dbReference type="PANTHER" id="PTHR46017">
    <property type="entry name" value="ALPHA-MANNOSIDASE 2C1"/>
    <property type="match status" value="1"/>
</dbReference>
<reference evidence="7" key="1">
    <citation type="submission" date="2022-06" db="EMBL/GenBank/DDBJ databases">
        <title>Draft genome sequence of Streptomyces sp. RB6PN25 isolated from peat swamp forest in Thailand.</title>
        <authorList>
            <person name="Duangmal K."/>
            <person name="Klaysubun C."/>
        </authorList>
    </citation>
    <scope>NUCLEOTIDE SEQUENCE</scope>
    <source>
        <strain evidence="7">RB6PN25</strain>
    </source>
</reference>
<evidence type="ECO:0000259" key="6">
    <source>
        <dbReference type="SMART" id="SM00872"/>
    </source>
</evidence>
<dbReference type="PROSITE" id="PS51318">
    <property type="entry name" value="TAT"/>
    <property type="match status" value="1"/>
</dbReference>
<dbReference type="InterPro" id="IPR011682">
    <property type="entry name" value="Glyco_hydro_38_C"/>
</dbReference>
<dbReference type="Gene3D" id="2.60.40.1180">
    <property type="entry name" value="Golgi alpha-mannosidase II"/>
    <property type="match status" value="1"/>
</dbReference>
<dbReference type="EMBL" id="JANFNG010000019">
    <property type="protein sequence ID" value="MCQ4083246.1"/>
    <property type="molecule type" value="Genomic_DNA"/>
</dbReference>
<dbReference type="CDD" id="cd10786">
    <property type="entry name" value="GH38N_AMII_like"/>
    <property type="match status" value="1"/>
</dbReference>
<dbReference type="InterPro" id="IPR011013">
    <property type="entry name" value="Gal_mutarotase_sf_dom"/>
</dbReference>
<evidence type="ECO:0000313" key="7">
    <source>
        <dbReference type="EMBL" id="MCQ4083246.1"/>
    </source>
</evidence>
<keyword evidence="4" id="KW-0326">Glycosidase</keyword>
<dbReference type="Pfam" id="PF09261">
    <property type="entry name" value="Alpha-mann_mid"/>
    <property type="match status" value="1"/>
</dbReference>
<proteinExistence type="inferred from homology"/>
<dbReference type="InterPro" id="IPR041147">
    <property type="entry name" value="GH38_C"/>
</dbReference>
<dbReference type="SUPFAM" id="SSF88713">
    <property type="entry name" value="Glycoside hydrolase/deacetylase"/>
    <property type="match status" value="1"/>
</dbReference>
<dbReference type="PANTHER" id="PTHR46017:SF1">
    <property type="entry name" value="ALPHA-MANNOSIDASE 2C1"/>
    <property type="match status" value="1"/>
</dbReference>
<evidence type="ECO:0000256" key="1">
    <source>
        <dbReference type="ARBA" id="ARBA00009792"/>
    </source>
</evidence>
<sequence>MSGLPEDQLEGFSRRSFLSSLAIASAAVVGLDGGATAAVREGLVVPEAVPVPLPYDLDGASYNWARSAANLDGHGWSFPAEQLPSGRTRIAGVPFDFPADDSYGPGGENFTVAKGQTIDLPQAGYALLYLIGAATGGSVDAKGEVLYADGGSMTVPVRFSDWAQVPGFLEAVVVEAGHRHRASGDAAPRVRLFLQTIPFDPQREAVGFRLPRAKRLKLIAASAQPAVLGTAVKVTAVASPQVFTGSEQAPQQVVHVSVANIGTQALSSDDPAIITLTGEGITTPHPVVLPDLAPGHQETVEVSVAYASQHEQGTELRAHVHATTQDVTDTQSVRITAAEPGWTMYMVPHYHYDPVWWNTQGAYTETWENTGFQRPGFTLVRAHLDMARRDPDYKFVLAELDYLKPFWDTFPEDRPLVRRLVEEGRLEFVGGLYNEPNTNLTSVELTIRSAVYGMGYQRDVLGGSPRTAWQLDVFGHDPQFPGIMADAGHSSSSWARGPHHEWGPKQTVGDNKRMQFRSEFDWIAPSGTSLLTSYMPNHYSAGWRMDTAKDLLTAEATAYDLFRDLKSVAATRNCLLPVGTDYAPPNRWVTRVHRSWASRYVWPKFVIAVPSEFFDAVREELDANRIALSPQTRDMNPIFTGKDITYIDTKQAQREAENTLLAAERFATIAALLGAAYPARALDKAWRQLCFGAHHDAITGSECDQVYLDLLGGWREALELGRTTLGNAQAFIAAHADTRGPGIPLLVFNAMAWRRTDVVLADIDFPAPGPAGIALRDPNGSSVPVHVERISRHHDGTIASARLAFIARDVPATGYATYHLTHVGAPLHAPAWRPAPDRPLQIENEYYSVAVDPARGGVISSLYDKTAQRQMLRAGGSANELLAYDEYEDGPGAPSGGPWVTVPKGGPIASSSQRPAKVAVEHCPIGRRITVAADFVQCRYTQEITLWDGVARVDLTTRIDDFTGVNRLMRVRFQPDVEGGMPVCEVGDAVVGRGFGFPNVDYAHAKWTLDYPAYNWVELGSTLTVALLDGGPEGAVRASRAVSVAEVVVPARRRSRQVSYSTDYNDAARDTVVALVATGVTATTSTDDGSRYGSLDVDSNLPDVRISVGGPDENDFTADVLGAAHPSYAAELRRQLRRGRTALLWVPAERPLAETWVPLADLRGPRALPVLIVAGRTPADTRTAMHELAGDLRRAPRIDVIQPAELDGTTGRVEPYGFAVLNRGLPGFNVDTTGDIYLGIMRSSTGWPSGGWIDPPQRSLPDGANFQTNHWSHTFRYAIVGHSGDWRAAGLARRGHAYNNPLTARQEGTHAGALPAGADLLSVDGDSVVVTALKPRGNPIASMAGAEADPAAGIVLRAYESSGRPTTARFTFFRPFTEATTVNMLEGDPRPVSLDGGRISCELSGFEIRTLGAVPMRPVGSGPTARVPFVTPEIAPVTEPATPVYTSYWRHNKGAAPMGYQMISVHASPGAVSGRGPYELRVTVASSHTGGNIAGEAEILVPPGWTASPPKRLYSLAPGAYLRYKVRVQPSGPGGRYFVFVRTTDPQGQLHEDVVTIEYVASGRAASVPAEPPLPGSEPTRPVHDGAAERALSLSIDKVTRKARMVLPSHPERTHQAQELATTLVTPEVTVAPGQTGRLTARLHNTAQSPIHGEAQLITPYAIWPITTPWTQPFTVVADGDTDVHYEFAAPPGSRPGSWWALVKVMYFGRLLYTPTAVVAIGEASGRPSGEDSDEASRRAAPAPRHSTDRDDIPSRSPQ</sequence>
<dbReference type="Gene3D" id="2.70.98.30">
    <property type="entry name" value="Golgi alpha-mannosidase II, domain 4"/>
    <property type="match status" value="2"/>
</dbReference>
<dbReference type="InterPro" id="IPR011330">
    <property type="entry name" value="Glyco_hydro/deAcase_b/a-brl"/>
</dbReference>
<dbReference type="InterPro" id="IPR000602">
    <property type="entry name" value="Glyco_hydro_38_N"/>
</dbReference>
<evidence type="ECO:0000313" key="8">
    <source>
        <dbReference type="Proteomes" id="UP001057702"/>
    </source>
</evidence>
<evidence type="ECO:0000256" key="3">
    <source>
        <dbReference type="ARBA" id="ARBA00022801"/>
    </source>
</evidence>